<feature type="compositionally biased region" description="Basic and acidic residues" evidence="1">
    <location>
        <begin position="91"/>
        <end position="112"/>
    </location>
</feature>
<proteinExistence type="predicted"/>
<comment type="caution">
    <text evidence="2">The sequence shown here is derived from an EMBL/GenBank/DDBJ whole genome shotgun (WGS) entry which is preliminary data.</text>
</comment>
<dbReference type="Proteomes" id="UP000023152">
    <property type="component" value="Unassembled WGS sequence"/>
</dbReference>
<reference evidence="2 3" key="1">
    <citation type="journal article" date="2013" name="Curr. Biol.">
        <title>The Genome of the Foraminiferan Reticulomyxa filosa.</title>
        <authorList>
            <person name="Glockner G."/>
            <person name="Hulsmann N."/>
            <person name="Schleicher M."/>
            <person name="Noegel A.A."/>
            <person name="Eichinger L."/>
            <person name="Gallinger C."/>
            <person name="Pawlowski J."/>
            <person name="Sierra R."/>
            <person name="Euteneuer U."/>
            <person name="Pillet L."/>
            <person name="Moustafa A."/>
            <person name="Platzer M."/>
            <person name="Groth M."/>
            <person name="Szafranski K."/>
            <person name="Schliwa M."/>
        </authorList>
    </citation>
    <scope>NUCLEOTIDE SEQUENCE [LARGE SCALE GENOMIC DNA]</scope>
</reference>
<dbReference type="EMBL" id="ASPP01000604">
    <property type="protein sequence ID" value="ETO36487.1"/>
    <property type="molecule type" value="Genomic_DNA"/>
</dbReference>
<organism evidence="2 3">
    <name type="scientific">Reticulomyxa filosa</name>
    <dbReference type="NCBI Taxonomy" id="46433"/>
    <lineage>
        <taxon>Eukaryota</taxon>
        <taxon>Sar</taxon>
        <taxon>Rhizaria</taxon>
        <taxon>Retaria</taxon>
        <taxon>Foraminifera</taxon>
        <taxon>Monothalamids</taxon>
        <taxon>Reticulomyxidae</taxon>
        <taxon>Reticulomyxa</taxon>
    </lineage>
</organism>
<keyword evidence="3" id="KW-1185">Reference proteome</keyword>
<feature type="region of interest" description="Disordered" evidence="1">
    <location>
        <begin position="1"/>
        <end position="112"/>
    </location>
</feature>
<evidence type="ECO:0000313" key="3">
    <source>
        <dbReference type="Proteomes" id="UP000023152"/>
    </source>
</evidence>
<feature type="compositionally biased region" description="Basic and acidic residues" evidence="1">
    <location>
        <begin position="1"/>
        <end position="12"/>
    </location>
</feature>
<feature type="compositionally biased region" description="Basic and acidic residues" evidence="1">
    <location>
        <begin position="51"/>
        <end position="71"/>
    </location>
</feature>
<dbReference type="AlphaFoldDB" id="X6PFN1"/>
<evidence type="ECO:0000313" key="2">
    <source>
        <dbReference type="EMBL" id="ETO36487.1"/>
    </source>
</evidence>
<evidence type="ECO:0000256" key="1">
    <source>
        <dbReference type="SAM" id="MobiDB-lite"/>
    </source>
</evidence>
<sequence>MLSDASKYRPLKEQAPPSTKQSTDIQSPSTGQITEQEKIIDTQTCAQPEPSKQEEKEDSIEKIKEKEKEDDKENDNDWDIVQHSDVSSPVEQRKNDKTHQKRNSREDQIMSK</sequence>
<gene>
    <name evidence="2" type="ORF">RFI_00579</name>
</gene>
<accession>X6PFN1</accession>
<name>X6PFN1_RETFI</name>
<feature type="compositionally biased region" description="Polar residues" evidence="1">
    <location>
        <begin position="16"/>
        <end position="34"/>
    </location>
</feature>
<protein>
    <submittedName>
        <fullName evidence="2">Uncharacterized protein</fullName>
    </submittedName>
</protein>